<dbReference type="Pfam" id="PF00753">
    <property type="entry name" value="Lactamase_B"/>
    <property type="match status" value="1"/>
</dbReference>
<dbReference type="Proteomes" id="UP000253314">
    <property type="component" value="Unassembled WGS sequence"/>
</dbReference>
<comment type="caution">
    <text evidence="2">The sequence shown here is derived from an EMBL/GenBank/DDBJ whole genome shotgun (WGS) entry which is preliminary data.</text>
</comment>
<gene>
    <name evidence="2" type="ORF">DS031_12115</name>
</gene>
<dbReference type="EMBL" id="QOCW01000011">
    <property type="protein sequence ID" value="RBW69373.1"/>
    <property type="molecule type" value="Genomic_DNA"/>
</dbReference>
<accession>A0A366XYZ6</accession>
<dbReference type="GO" id="GO:0016787">
    <property type="term" value="F:hydrolase activity"/>
    <property type="evidence" value="ECO:0007669"/>
    <property type="project" value="UniProtKB-KW"/>
</dbReference>
<feature type="domain" description="Metallo-beta-lactamase" evidence="1">
    <location>
        <begin position="38"/>
        <end position="233"/>
    </location>
</feature>
<keyword evidence="2" id="KW-0378">Hydrolase</keyword>
<evidence type="ECO:0000259" key="1">
    <source>
        <dbReference type="SMART" id="SM00849"/>
    </source>
</evidence>
<dbReference type="InterPro" id="IPR001279">
    <property type="entry name" value="Metallo-B-lactamas"/>
</dbReference>
<dbReference type="InterPro" id="IPR035681">
    <property type="entry name" value="ComA-like_MBL"/>
</dbReference>
<keyword evidence="3" id="KW-1185">Reference proteome</keyword>
<protein>
    <submittedName>
        <fullName evidence="2">MBL fold metallo-hydrolase</fullName>
    </submittedName>
</protein>
<evidence type="ECO:0000313" key="3">
    <source>
        <dbReference type="Proteomes" id="UP000253314"/>
    </source>
</evidence>
<dbReference type="SMART" id="SM00849">
    <property type="entry name" value="Lactamase_B"/>
    <property type="match status" value="1"/>
</dbReference>
<dbReference type="PANTHER" id="PTHR30619:SF7">
    <property type="entry name" value="BETA-LACTAMASE DOMAIN PROTEIN"/>
    <property type="match status" value="1"/>
</dbReference>
<dbReference type="CDD" id="cd07731">
    <property type="entry name" value="ComA-like_MBL-fold"/>
    <property type="match status" value="1"/>
</dbReference>
<name>A0A366XYZ6_9BACI</name>
<evidence type="ECO:0000313" key="2">
    <source>
        <dbReference type="EMBL" id="RBW69373.1"/>
    </source>
</evidence>
<sequence>MRKLFIVSMLILFYSSVFHDFAYSKRNEIQLHFLDVGQADAILLETSTGKTMLIDAGDQHHEQQMMEYLLKLGITKIDVLLATHPHHDHIGGMDKIIETFYVDKFYMTSISYHTKHYENLLTALKSEQIPVKRIERGMSISLEHYLDIKVLGPFKKEYEDLNNQSVIIKIKHGKNRFLLMGDAGIEAEEDLIKHKGELKTDVLKVGHHGADTATSDAFLEKIKPDYAVISVGRKNRYDFPDKSVLKRLKDHNIAVYRTDQLGTIIVGSNGKSLSFITKISQHHDNEVNEKRKNNF</sequence>
<dbReference type="PANTHER" id="PTHR30619">
    <property type="entry name" value="DNA INTERNALIZATION/COMPETENCE PROTEIN COMEC/REC2"/>
    <property type="match status" value="1"/>
</dbReference>
<dbReference type="SUPFAM" id="SSF56281">
    <property type="entry name" value="Metallo-hydrolase/oxidoreductase"/>
    <property type="match status" value="1"/>
</dbReference>
<dbReference type="Gene3D" id="3.60.15.10">
    <property type="entry name" value="Ribonuclease Z/Hydroxyacylglutathione hydrolase-like"/>
    <property type="match status" value="1"/>
</dbReference>
<dbReference type="RefSeq" id="WP_113806345.1">
    <property type="nucleotide sequence ID" value="NZ_QOCW01000011.1"/>
</dbReference>
<organism evidence="2 3">
    <name type="scientific">Bacillus taeanensis</name>
    <dbReference type="NCBI Taxonomy" id="273032"/>
    <lineage>
        <taxon>Bacteria</taxon>
        <taxon>Bacillati</taxon>
        <taxon>Bacillota</taxon>
        <taxon>Bacilli</taxon>
        <taxon>Bacillales</taxon>
        <taxon>Bacillaceae</taxon>
        <taxon>Bacillus</taxon>
    </lineage>
</organism>
<dbReference type="InterPro" id="IPR052159">
    <property type="entry name" value="Competence_DNA_uptake"/>
</dbReference>
<reference evidence="2 3" key="1">
    <citation type="submission" date="2018-07" db="EMBL/GenBank/DDBJ databases">
        <title>Lottiidibacillus patelloidae gen. nov., sp. nov., isolated from the intestinal tract of a marine limpet and the reclassification of B. taeanensis BH030017T, B. algicola KMM 3737T and B. hwajinpoensis SW-72T as genus Lottiidibacillus.</title>
        <authorList>
            <person name="Liu R."/>
            <person name="Huang Z."/>
        </authorList>
    </citation>
    <scope>NUCLEOTIDE SEQUENCE [LARGE SCALE GENOMIC DNA]</scope>
    <source>
        <strain evidence="2 3">BH030017</strain>
    </source>
</reference>
<dbReference type="OrthoDB" id="9761531at2"/>
<dbReference type="InterPro" id="IPR036866">
    <property type="entry name" value="RibonucZ/Hydroxyglut_hydro"/>
</dbReference>
<proteinExistence type="predicted"/>
<dbReference type="AlphaFoldDB" id="A0A366XYZ6"/>